<gene>
    <name evidence="2" type="ORF">NVS47_14725</name>
</gene>
<protein>
    <submittedName>
        <fullName evidence="2">PilN domain-containing protein</fullName>
    </submittedName>
</protein>
<proteinExistence type="predicted"/>
<keyword evidence="1" id="KW-0812">Transmembrane</keyword>
<feature type="transmembrane region" description="Helical" evidence="1">
    <location>
        <begin position="26"/>
        <end position="46"/>
    </location>
</feature>
<sequence length="182" mass="21027">MNKNINLLPPELRNSTTKNQIDLMKVLLVLIGVTVLAGYTLFFGWIKFSEYRSVRLERQLTSILPEKSEAETFQKESKRLEQEIVELTNITKEKKRWSPFLADINNRLPQDIWITNFTCDQEKNFQLQGLAGNLSTIGVFLYELNELPYFQELRLVRSKEIKVGTAILVDYVLVGKLAEGSE</sequence>
<dbReference type="InterPro" id="IPR052534">
    <property type="entry name" value="Extracell_DNA_Util/SecSys_Comp"/>
</dbReference>
<evidence type="ECO:0000313" key="2">
    <source>
        <dbReference type="EMBL" id="MCR6546750.1"/>
    </source>
</evidence>
<dbReference type="Proteomes" id="UP001524944">
    <property type="component" value="Unassembled WGS sequence"/>
</dbReference>
<dbReference type="Pfam" id="PF05137">
    <property type="entry name" value="PilN"/>
    <property type="match status" value="1"/>
</dbReference>
<comment type="caution">
    <text evidence="2">The sequence shown here is derived from an EMBL/GenBank/DDBJ whole genome shotgun (WGS) entry which is preliminary data.</text>
</comment>
<organism evidence="2 3">
    <name type="scientific">Dehalobacterium formicoaceticum</name>
    <dbReference type="NCBI Taxonomy" id="51515"/>
    <lineage>
        <taxon>Bacteria</taxon>
        <taxon>Bacillati</taxon>
        <taxon>Bacillota</taxon>
        <taxon>Clostridia</taxon>
        <taxon>Eubacteriales</taxon>
        <taxon>Peptococcaceae</taxon>
        <taxon>Dehalobacterium</taxon>
    </lineage>
</organism>
<keyword evidence="1" id="KW-0472">Membrane</keyword>
<name>A0ABT1Y789_9FIRM</name>
<dbReference type="PANTHER" id="PTHR40278">
    <property type="entry name" value="DNA UTILIZATION PROTEIN HOFN"/>
    <property type="match status" value="1"/>
</dbReference>
<evidence type="ECO:0000313" key="3">
    <source>
        <dbReference type="Proteomes" id="UP001524944"/>
    </source>
</evidence>
<dbReference type="PANTHER" id="PTHR40278:SF1">
    <property type="entry name" value="DNA UTILIZATION PROTEIN HOFN"/>
    <property type="match status" value="1"/>
</dbReference>
<keyword evidence="1" id="KW-1133">Transmembrane helix</keyword>
<reference evidence="2 3" key="1">
    <citation type="submission" date="2022-08" db="EMBL/GenBank/DDBJ databases">
        <title>Proteogenomics of the novel Dehalobacterium formicoaceticum strain EZ94 highlights a key role of methyltransferases during anaerobic dichloromethane degradation.</title>
        <authorList>
            <person name="Wasmund K."/>
        </authorList>
    </citation>
    <scope>NUCLEOTIDE SEQUENCE [LARGE SCALE GENOMIC DNA]</scope>
    <source>
        <strain evidence="2 3">EZ94</strain>
    </source>
</reference>
<dbReference type="RefSeq" id="WP_257914026.1">
    <property type="nucleotide sequence ID" value="NZ_JANPWE010000011.1"/>
</dbReference>
<evidence type="ECO:0000256" key="1">
    <source>
        <dbReference type="SAM" id="Phobius"/>
    </source>
</evidence>
<dbReference type="EMBL" id="JANPWE010000011">
    <property type="protein sequence ID" value="MCR6546750.1"/>
    <property type="molecule type" value="Genomic_DNA"/>
</dbReference>
<dbReference type="InterPro" id="IPR007813">
    <property type="entry name" value="PilN"/>
</dbReference>
<keyword evidence="3" id="KW-1185">Reference proteome</keyword>
<accession>A0ABT1Y789</accession>